<dbReference type="Pfam" id="PF02518">
    <property type="entry name" value="HATPase_c"/>
    <property type="match status" value="1"/>
</dbReference>
<feature type="domain" description="HAMP" evidence="17">
    <location>
        <begin position="183"/>
        <end position="236"/>
    </location>
</feature>
<dbReference type="GO" id="GO:0000155">
    <property type="term" value="F:phosphorelay sensor kinase activity"/>
    <property type="evidence" value="ECO:0007669"/>
    <property type="project" value="InterPro"/>
</dbReference>
<dbReference type="SMART" id="SM00387">
    <property type="entry name" value="HATPase_c"/>
    <property type="match status" value="1"/>
</dbReference>
<keyword evidence="12 15" id="KW-1133">Transmembrane helix</keyword>
<dbReference type="CDD" id="cd00075">
    <property type="entry name" value="HATPase"/>
    <property type="match status" value="1"/>
</dbReference>
<keyword evidence="9" id="KW-0547">Nucleotide-binding</keyword>
<dbReference type="Pfam" id="PF00512">
    <property type="entry name" value="HisKA"/>
    <property type="match status" value="1"/>
</dbReference>
<dbReference type="PRINTS" id="PR00344">
    <property type="entry name" value="BCTRLSENSOR"/>
</dbReference>
<evidence type="ECO:0000256" key="2">
    <source>
        <dbReference type="ARBA" id="ARBA00004429"/>
    </source>
</evidence>
<dbReference type="SUPFAM" id="SSF55874">
    <property type="entry name" value="ATPase domain of HSP90 chaperone/DNA topoisomerase II/histidine kinase"/>
    <property type="match status" value="1"/>
</dbReference>
<evidence type="ECO:0000313" key="18">
    <source>
        <dbReference type="EMBL" id="MBS8260345.1"/>
    </source>
</evidence>
<evidence type="ECO:0000256" key="8">
    <source>
        <dbReference type="ARBA" id="ARBA00022692"/>
    </source>
</evidence>
<dbReference type="InterPro" id="IPR036097">
    <property type="entry name" value="HisK_dim/P_sf"/>
</dbReference>
<dbReference type="Gene3D" id="1.10.287.130">
    <property type="match status" value="1"/>
</dbReference>
<comment type="caution">
    <text evidence="18">The sequence shown here is derived from an EMBL/GenBank/DDBJ whole genome shotgun (WGS) entry which is preliminary data.</text>
</comment>
<reference evidence="18" key="2">
    <citation type="journal article" date="2021" name="Microorganisms">
        <title>Bacterial Dimethylsulfoniopropionate Biosynthesis in the East China Sea.</title>
        <authorList>
            <person name="Liu J."/>
            <person name="Zhang Y."/>
            <person name="Liu J."/>
            <person name="Zhong H."/>
            <person name="Williams B.T."/>
            <person name="Zheng Y."/>
            <person name="Curson A.R.J."/>
            <person name="Sun C."/>
            <person name="Sun H."/>
            <person name="Song D."/>
            <person name="Wagner Mackenzie B."/>
            <person name="Bermejo Martinez A."/>
            <person name="Todd J.D."/>
            <person name="Zhang X.H."/>
        </authorList>
    </citation>
    <scope>NUCLEOTIDE SEQUENCE</scope>
    <source>
        <strain evidence="18">AESS21</strain>
    </source>
</reference>
<evidence type="ECO:0000256" key="5">
    <source>
        <dbReference type="ARBA" id="ARBA00022519"/>
    </source>
</evidence>
<dbReference type="GO" id="GO:0005886">
    <property type="term" value="C:plasma membrane"/>
    <property type="evidence" value="ECO:0007669"/>
    <property type="project" value="UniProtKB-SubCell"/>
</dbReference>
<keyword evidence="6" id="KW-0597">Phosphoprotein</keyword>
<keyword evidence="11" id="KW-0067">ATP-binding</keyword>
<dbReference type="SMART" id="SM00304">
    <property type="entry name" value="HAMP"/>
    <property type="match status" value="1"/>
</dbReference>
<keyword evidence="8 15" id="KW-0812">Transmembrane</keyword>
<dbReference type="PANTHER" id="PTHR44936">
    <property type="entry name" value="SENSOR PROTEIN CREC"/>
    <property type="match status" value="1"/>
</dbReference>
<evidence type="ECO:0000256" key="10">
    <source>
        <dbReference type="ARBA" id="ARBA00022777"/>
    </source>
</evidence>
<dbReference type="SMART" id="SM00388">
    <property type="entry name" value="HisKA"/>
    <property type="match status" value="1"/>
</dbReference>
<dbReference type="Gene3D" id="3.30.565.10">
    <property type="entry name" value="Histidine kinase-like ATPase, C-terminal domain"/>
    <property type="match status" value="1"/>
</dbReference>
<proteinExistence type="predicted"/>
<dbReference type="InterPro" id="IPR003660">
    <property type="entry name" value="HAMP_dom"/>
</dbReference>
<evidence type="ECO:0000256" key="12">
    <source>
        <dbReference type="ARBA" id="ARBA00022989"/>
    </source>
</evidence>
<dbReference type="InterPro" id="IPR004358">
    <property type="entry name" value="Sig_transdc_His_kin-like_C"/>
</dbReference>
<reference evidence="18" key="1">
    <citation type="submission" date="2018-08" db="EMBL/GenBank/DDBJ databases">
        <authorList>
            <person name="Jin W."/>
            <person name="Wang H."/>
            <person name="Yang Y."/>
            <person name="Li M."/>
            <person name="Liu J."/>
        </authorList>
    </citation>
    <scope>NUCLEOTIDE SEQUENCE</scope>
    <source>
        <strain evidence="18">AESS21</strain>
    </source>
</reference>
<evidence type="ECO:0000256" key="6">
    <source>
        <dbReference type="ARBA" id="ARBA00022553"/>
    </source>
</evidence>
<dbReference type="PROSITE" id="PS50885">
    <property type="entry name" value="HAMP"/>
    <property type="match status" value="1"/>
</dbReference>
<evidence type="ECO:0000256" key="11">
    <source>
        <dbReference type="ARBA" id="ARBA00022840"/>
    </source>
</evidence>
<sequence length="443" mass="48512">MHRIRRFGPQRIATQMLLIMLIGCAAMVMFLLALLWVMRPEPTSEAGATLGLKHAIAVARLNDADEDERVDLLKQMLADDASLDLTLVDQAPAADPSQERRSPFWPFQEGVLAPGISLVASWPLPNGEGGKRIPNLYFQLADGQYVLAKMAARKPPPFLGNPLIVLFVSLGASLLLLLFWAARTLVRPLSNLSADVAKFGKDTARPVPVTEAGPREVQQVAHAINRMQGRIEDLVERRTRMLTAVGHDLRTPLTRLRLRIELMRDEDHKQRNLADLDLMETQLNGALSFLKEGRTGEAWKRINLPSLLQGLVDQYEDMGVALVLSCPQGVVVEGRSSELTRACANLIDNARRYDDKLSLHVSVAGSEVHLDVVDHGPGIPAGDQERLMEPFERGDEARQIDNGTSFGLGLATTRAIAEAHGGRLELSDTPGGGLTARIVLNLG</sequence>
<dbReference type="PROSITE" id="PS51257">
    <property type="entry name" value="PROKAR_LIPOPROTEIN"/>
    <property type="match status" value="1"/>
</dbReference>
<accession>A0A944CDC7</accession>
<dbReference type="SUPFAM" id="SSF47384">
    <property type="entry name" value="Homodimeric domain of signal transducing histidine kinase"/>
    <property type="match status" value="1"/>
</dbReference>
<comment type="catalytic activity">
    <reaction evidence="1">
        <text>ATP + protein L-histidine = ADP + protein N-phospho-L-histidine.</text>
        <dbReference type="EC" id="2.7.13.3"/>
    </reaction>
</comment>
<dbReference type="InterPro" id="IPR003661">
    <property type="entry name" value="HisK_dim/P_dom"/>
</dbReference>
<evidence type="ECO:0000256" key="13">
    <source>
        <dbReference type="ARBA" id="ARBA00023012"/>
    </source>
</evidence>
<dbReference type="RefSeq" id="WP_213215909.1">
    <property type="nucleotide sequence ID" value="NZ_QTKU01000002.1"/>
</dbReference>
<evidence type="ECO:0000256" key="15">
    <source>
        <dbReference type="SAM" id="Phobius"/>
    </source>
</evidence>
<evidence type="ECO:0000259" key="17">
    <source>
        <dbReference type="PROSITE" id="PS50885"/>
    </source>
</evidence>
<dbReference type="CDD" id="cd00082">
    <property type="entry name" value="HisKA"/>
    <property type="match status" value="1"/>
</dbReference>
<evidence type="ECO:0000256" key="4">
    <source>
        <dbReference type="ARBA" id="ARBA00022475"/>
    </source>
</evidence>
<keyword evidence="5" id="KW-0997">Cell inner membrane</keyword>
<evidence type="ECO:0000313" key="19">
    <source>
        <dbReference type="Proteomes" id="UP000705379"/>
    </source>
</evidence>
<keyword evidence="4" id="KW-1003">Cell membrane</keyword>
<name>A0A944CDC7_9HYPH</name>
<comment type="subcellular location">
    <subcellularLocation>
        <location evidence="2">Cell inner membrane</location>
        <topology evidence="2">Multi-pass membrane protein</topology>
    </subcellularLocation>
</comment>
<gene>
    <name evidence="18" type="ORF">DYI23_08965</name>
</gene>
<keyword evidence="13" id="KW-0902">Two-component regulatory system</keyword>
<dbReference type="Proteomes" id="UP000705379">
    <property type="component" value="Unassembled WGS sequence"/>
</dbReference>
<keyword evidence="7" id="KW-0808">Transferase</keyword>
<dbReference type="EC" id="2.7.13.3" evidence="3"/>
<dbReference type="AlphaFoldDB" id="A0A944CDC7"/>
<feature type="transmembrane region" description="Helical" evidence="15">
    <location>
        <begin position="163"/>
        <end position="182"/>
    </location>
</feature>
<feature type="transmembrane region" description="Helical" evidence="15">
    <location>
        <begin position="12"/>
        <end position="37"/>
    </location>
</feature>
<feature type="domain" description="Histidine kinase" evidence="16">
    <location>
        <begin position="244"/>
        <end position="443"/>
    </location>
</feature>
<dbReference type="PROSITE" id="PS50109">
    <property type="entry name" value="HIS_KIN"/>
    <property type="match status" value="1"/>
</dbReference>
<evidence type="ECO:0000256" key="1">
    <source>
        <dbReference type="ARBA" id="ARBA00000085"/>
    </source>
</evidence>
<keyword evidence="14 15" id="KW-0472">Membrane</keyword>
<evidence type="ECO:0000256" key="9">
    <source>
        <dbReference type="ARBA" id="ARBA00022741"/>
    </source>
</evidence>
<organism evidence="18 19">
    <name type="scientific">Roseibium polysiphoniae</name>
    <dbReference type="NCBI Taxonomy" id="2571221"/>
    <lineage>
        <taxon>Bacteria</taxon>
        <taxon>Pseudomonadati</taxon>
        <taxon>Pseudomonadota</taxon>
        <taxon>Alphaproteobacteria</taxon>
        <taxon>Hyphomicrobiales</taxon>
        <taxon>Stappiaceae</taxon>
        <taxon>Roseibium</taxon>
    </lineage>
</organism>
<dbReference type="InterPro" id="IPR036890">
    <property type="entry name" value="HATPase_C_sf"/>
</dbReference>
<dbReference type="GO" id="GO:0005524">
    <property type="term" value="F:ATP binding"/>
    <property type="evidence" value="ECO:0007669"/>
    <property type="project" value="UniProtKB-KW"/>
</dbReference>
<evidence type="ECO:0000256" key="14">
    <source>
        <dbReference type="ARBA" id="ARBA00023136"/>
    </source>
</evidence>
<protein>
    <recommendedName>
        <fullName evidence="3">histidine kinase</fullName>
        <ecNumber evidence="3">2.7.13.3</ecNumber>
    </recommendedName>
</protein>
<evidence type="ECO:0000259" key="16">
    <source>
        <dbReference type="PROSITE" id="PS50109"/>
    </source>
</evidence>
<dbReference type="InterPro" id="IPR005467">
    <property type="entry name" value="His_kinase_dom"/>
</dbReference>
<dbReference type="Pfam" id="PF00672">
    <property type="entry name" value="HAMP"/>
    <property type="match status" value="1"/>
</dbReference>
<dbReference type="EMBL" id="QTKU01000002">
    <property type="protein sequence ID" value="MBS8260345.1"/>
    <property type="molecule type" value="Genomic_DNA"/>
</dbReference>
<dbReference type="PANTHER" id="PTHR44936:SF5">
    <property type="entry name" value="SENSOR HISTIDINE KINASE ENVZ"/>
    <property type="match status" value="1"/>
</dbReference>
<keyword evidence="10 18" id="KW-0418">Kinase</keyword>
<dbReference type="InterPro" id="IPR050980">
    <property type="entry name" value="2C_sensor_his_kinase"/>
</dbReference>
<evidence type="ECO:0000256" key="7">
    <source>
        <dbReference type="ARBA" id="ARBA00022679"/>
    </source>
</evidence>
<evidence type="ECO:0000256" key="3">
    <source>
        <dbReference type="ARBA" id="ARBA00012438"/>
    </source>
</evidence>
<dbReference type="InterPro" id="IPR003594">
    <property type="entry name" value="HATPase_dom"/>
</dbReference>